<dbReference type="CDD" id="cd04486">
    <property type="entry name" value="YhcR_OBF_like"/>
    <property type="match status" value="1"/>
</dbReference>
<keyword evidence="5" id="KW-1185">Reference proteome</keyword>
<dbReference type="AlphaFoldDB" id="A0A6L3V9R4"/>
<dbReference type="InterPro" id="IPR036691">
    <property type="entry name" value="Endo/exonu/phosph_ase_sf"/>
</dbReference>
<accession>A0A6L3V9R4</accession>
<dbReference type="PANTHER" id="PTHR42834">
    <property type="entry name" value="ENDONUCLEASE/EXONUCLEASE/PHOSPHATASE FAMILY PROTEIN (AFU_ORTHOLOGUE AFUA_3G09210)"/>
    <property type="match status" value="1"/>
</dbReference>
<feature type="domain" description="Endonuclease YhcR N-terminal" evidence="3">
    <location>
        <begin position="37"/>
        <end position="142"/>
    </location>
</feature>
<dbReference type="Gene3D" id="3.60.10.10">
    <property type="entry name" value="Endonuclease/exonuclease/phosphatase"/>
    <property type="match status" value="1"/>
</dbReference>
<sequence>MIGKLQKKTYSFVLIFTMIFSLIAPFQEHVSKAAETITVAEAIANNSGTATVEGYIVGITNNGPKYQHSGPFSVATNIAIADSANETDVKKILPVQLPNNWIRTELNLVEHPENLGKKIQITGNLEAYFTAPGLKSPTGYSFGEVTEPTKVQAVTANPGGGTVVIGTKVALHTATEEAAIYFTVDGSVPTTSSTRYTEPIEINDPVTIKALAVKAGLENSEVAVFNYVIQHGVIRIHDIQGAGHFSPFADQNVADVEGIVTKVVDGSNFYMQDLQPDDDPNTSEGILVYKKSHGVKVGDVVKVSGQVKEWVLDGYAEKLQTDLPVTEINATRIVVTASNQPLPEPVIIGVDRIMPLEVIDNDGLTIFDPEEDGIDFFESLEGMLVQVNNPKVVAPQKYGEVIVVPENIPVNTTAGGLRISETDFNPERITIDIGDNKFIAKMGDHFQGSIQGVVSYGFSNYKILSDRAALPPLIEGANEREVTSIIPDEDQLTIASYNVENFSTKTDDGKVARLAEAIVTNLKQPDIVGLTEVQDNDGPTDSGTTDASQSAAKLIAKIEALGGPKYTYTDIAPEDKVDGGQPGGNIRVGFLYNEERVSLVPGTKGTATQAVGYEKGKLTLNPGRIDPNNPAFKSSRKPLAAQFEFNGESVIVVANHFNSKGGDLPLFGKVQPPVLNSEVQRMQIAAIVNNFVKDVQAKDPNANIVLLGDFNDFEFSNPLKALKGQELTNMIEKVPAEERYSYNYQGNAQVLDHILVSNNLADLTEVDIVHINSGFMEEHGRASDHDPVLIQTALKEPAKQEEPKYDQVYDLVGYKAKKLVIGPGNALIIMDKTSTITEGIWLKKSAVLKGEGLKKTRVVISSAQKGAIVDLTGTEVQEVFIEKDKIAEIRGAENVKAWSVDKKADTSHIKFTNSKGEEIPSPFASKVNEAAFDQAS</sequence>
<feature type="domain" description="Endonuclease/exonuclease/phosphatase" evidence="2">
    <location>
        <begin position="625"/>
        <end position="764"/>
    </location>
</feature>
<evidence type="ECO:0000259" key="1">
    <source>
        <dbReference type="Pfam" id="PF13290"/>
    </source>
</evidence>
<reference evidence="4 5" key="1">
    <citation type="journal article" date="2016" name="Antonie Van Leeuwenhoek">
        <title>Bacillus depressus sp. nov., isolated from soil of a sunflower field.</title>
        <authorList>
            <person name="Wei X."/>
            <person name="Xin D."/>
            <person name="Xin Y."/>
            <person name="Zhang H."/>
            <person name="Wang T."/>
            <person name="Zhang J."/>
        </authorList>
    </citation>
    <scope>NUCLEOTIDE SEQUENCE [LARGE SCALE GENOMIC DNA]</scope>
    <source>
        <strain evidence="4 5">BZ1</strain>
    </source>
</reference>
<dbReference type="EMBL" id="WBOS01000001">
    <property type="protein sequence ID" value="KAB2338426.1"/>
    <property type="molecule type" value="Genomic_DNA"/>
</dbReference>
<dbReference type="InterPro" id="IPR045939">
    <property type="entry name" value="YhcR_N"/>
</dbReference>
<keyword evidence="4" id="KW-0378">Hydrolase</keyword>
<name>A0A6L3V9R4_9BACI</name>
<keyword evidence="4" id="KW-0255">Endonuclease</keyword>
<organism evidence="4 5">
    <name type="scientific">Cytobacillus depressus</name>
    <dbReference type="NCBI Taxonomy" id="1602942"/>
    <lineage>
        <taxon>Bacteria</taxon>
        <taxon>Bacillati</taxon>
        <taxon>Bacillota</taxon>
        <taxon>Bacilli</taxon>
        <taxon>Bacillales</taxon>
        <taxon>Bacillaceae</taxon>
        <taxon>Cytobacillus</taxon>
    </lineage>
</organism>
<dbReference type="Pfam" id="PF19580">
    <property type="entry name" value="Exo_endo_phos_3"/>
    <property type="match status" value="1"/>
</dbReference>
<proteinExistence type="predicted"/>
<dbReference type="Pfam" id="PF19886">
    <property type="entry name" value="DUF6359"/>
    <property type="match status" value="1"/>
</dbReference>
<comment type="caution">
    <text evidence="4">The sequence shown here is derived from an EMBL/GenBank/DDBJ whole genome shotgun (WGS) entry which is preliminary data.</text>
</comment>
<protein>
    <submittedName>
        <fullName evidence="4">Endonuclease</fullName>
    </submittedName>
</protein>
<dbReference type="InterPro" id="IPR059177">
    <property type="entry name" value="GH29D-like_dom"/>
</dbReference>
<dbReference type="RefSeq" id="WP_151533166.1">
    <property type="nucleotide sequence ID" value="NZ_WBOS01000001.1"/>
</dbReference>
<gene>
    <name evidence="4" type="ORF">F7731_02375</name>
</gene>
<dbReference type="Proteomes" id="UP000481030">
    <property type="component" value="Unassembled WGS sequence"/>
</dbReference>
<dbReference type="GO" id="GO:0004519">
    <property type="term" value="F:endonuclease activity"/>
    <property type="evidence" value="ECO:0007669"/>
    <property type="project" value="UniProtKB-KW"/>
</dbReference>
<keyword evidence="4" id="KW-0540">Nuclease</keyword>
<dbReference type="OrthoDB" id="9801679at2"/>
<evidence type="ECO:0000259" key="3">
    <source>
        <dbReference type="Pfam" id="PF19886"/>
    </source>
</evidence>
<dbReference type="Pfam" id="PF13290">
    <property type="entry name" value="CHB_HEX_C_1"/>
    <property type="match status" value="1"/>
</dbReference>
<dbReference type="PANTHER" id="PTHR42834:SF1">
    <property type="entry name" value="ENDONUCLEASE_EXONUCLEASE_PHOSPHATASE FAMILY PROTEIN (AFU_ORTHOLOGUE AFUA_3G09210)"/>
    <property type="match status" value="1"/>
</dbReference>
<dbReference type="CDD" id="cd10283">
    <property type="entry name" value="MnuA_DNase1-like"/>
    <property type="match status" value="1"/>
</dbReference>
<evidence type="ECO:0000259" key="2">
    <source>
        <dbReference type="Pfam" id="PF19580"/>
    </source>
</evidence>
<dbReference type="InterPro" id="IPR005135">
    <property type="entry name" value="Endo/exonuclease/phosphatase"/>
</dbReference>
<dbReference type="SUPFAM" id="SSF56219">
    <property type="entry name" value="DNase I-like"/>
    <property type="match status" value="1"/>
</dbReference>
<evidence type="ECO:0000313" key="5">
    <source>
        <dbReference type="Proteomes" id="UP000481030"/>
    </source>
</evidence>
<evidence type="ECO:0000313" key="4">
    <source>
        <dbReference type="EMBL" id="KAB2338426.1"/>
    </source>
</evidence>
<feature type="domain" description="GH29D-like beta-sandwich" evidence="1">
    <location>
        <begin position="158"/>
        <end position="222"/>
    </location>
</feature>